<keyword evidence="10" id="KW-1185">Reference proteome</keyword>
<dbReference type="InterPro" id="IPR037069">
    <property type="entry name" value="AcylCoA_DH/ox_N_sf"/>
</dbReference>
<evidence type="ECO:0000256" key="3">
    <source>
        <dbReference type="ARBA" id="ARBA00022630"/>
    </source>
</evidence>
<evidence type="ECO:0000256" key="2">
    <source>
        <dbReference type="ARBA" id="ARBA00009347"/>
    </source>
</evidence>
<dbReference type="RefSeq" id="WP_087648910.1">
    <property type="nucleotide sequence ID" value="NZ_FCON02000144.1"/>
</dbReference>
<name>A0A158KT41_9BURK</name>
<proteinExistence type="inferred from homology"/>
<evidence type="ECO:0000256" key="4">
    <source>
        <dbReference type="ARBA" id="ARBA00022827"/>
    </source>
</evidence>
<dbReference type="EMBL" id="FCON02000144">
    <property type="protein sequence ID" value="SAL83760.1"/>
    <property type="molecule type" value="Genomic_DNA"/>
</dbReference>
<accession>A0A158KT41</accession>
<keyword evidence="5" id="KW-0560">Oxidoreductase</keyword>
<dbReference type="FunFam" id="2.40.110.10:FF:000002">
    <property type="entry name" value="Acyl-CoA dehydrogenase fadE12"/>
    <property type="match status" value="1"/>
</dbReference>
<evidence type="ECO:0000313" key="10">
    <source>
        <dbReference type="Proteomes" id="UP000054770"/>
    </source>
</evidence>
<dbReference type="Pfam" id="PF00441">
    <property type="entry name" value="Acyl-CoA_dh_1"/>
    <property type="match status" value="1"/>
</dbReference>
<reference evidence="9" key="1">
    <citation type="submission" date="2016-01" db="EMBL/GenBank/DDBJ databases">
        <authorList>
            <person name="Peeters C."/>
        </authorList>
    </citation>
    <scope>NUCLEOTIDE SEQUENCE [LARGE SCALE GENOMIC DNA]</scope>
    <source>
        <strain evidence="9">LMG 22940</strain>
    </source>
</reference>
<dbReference type="FunFam" id="1.20.140.10:FF:000011">
    <property type="entry name" value="Medium-chain specific acyl-CoA dehydrogenase, mitochondrial"/>
    <property type="match status" value="1"/>
</dbReference>
<dbReference type="SUPFAM" id="SSF47203">
    <property type="entry name" value="Acyl-CoA dehydrogenase C-terminal domain-like"/>
    <property type="match status" value="1"/>
</dbReference>
<feature type="domain" description="Acyl-CoA oxidase/dehydrogenase middle" evidence="7">
    <location>
        <begin position="127"/>
        <end position="219"/>
    </location>
</feature>
<feature type="domain" description="Acyl-CoA dehydrogenase/oxidase N-terminal" evidence="8">
    <location>
        <begin position="7"/>
        <end position="122"/>
    </location>
</feature>
<sequence>MGHVFRTEEQQGAIDGLRRYLADKADPLFNKVYRDKFVPREQMGEVIRELTQFGLVSGVVSEEHGGLGLDWLTMIMLFEEVAATSIDLSVPVLINSFCAQMVAKLAPAHLRKRYLPGLLNGELFCSAAISEPDVGSNVLEIKTRARRDGDHYIINGEKTWISNGAYSDILICTCRTGDDPRRGLTHFLLDRKEHPYEVRDIHKIAWNSQSTAQIFLTDVRVPASNMLGNEGEALKNTLSMFERSRVFVAAQGLGIARRALEEAVRYASERKQHGKVIAGHQLISAMLAEMATHVDAARLLTQRAASMIEAGVPAEMEAAMAKYFACESAVKIARQAVQIHGGNGVTKEFLVEKLAREAIVVPIPEGTTQIQQLIIGRALTGVNAF</sequence>
<dbReference type="Gene3D" id="1.20.140.10">
    <property type="entry name" value="Butyryl-CoA Dehydrogenase, subunit A, domain 3"/>
    <property type="match status" value="1"/>
</dbReference>
<dbReference type="OrthoDB" id="7795946at2"/>
<evidence type="ECO:0000259" key="6">
    <source>
        <dbReference type="Pfam" id="PF00441"/>
    </source>
</evidence>
<feature type="domain" description="Acyl-CoA dehydrogenase/oxidase C-terminal" evidence="6">
    <location>
        <begin position="237"/>
        <end position="379"/>
    </location>
</feature>
<dbReference type="InterPro" id="IPR006089">
    <property type="entry name" value="Acyl-CoA_DH_CS"/>
</dbReference>
<dbReference type="InterPro" id="IPR009075">
    <property type="entry name" value="AcylCo_DH/oxidase_C"/>
</dbReference>
<comment type="caution">
    <text evidence="9">The sequence shown here is derived from an EMBL/GenBank/DDBJ whole genome shotgun (WGS) entry which is preliminary data.</text>
</comment>
<dbReference type="Proteomes" id="UP000054770">
    <property type="component" value="Unassembled WGS sequence"/>
</dbReference>
<dbReference type="PROSITE" id="PS00073">
    <property type="entry name" value="ACYL_COA_DH_2"/>
    <property type="match status" value="1"/>
</dbReference>
<evidence type="ECO:0000259" key="8">
    <source>
        <dbReference type="Pfam" id="PF02771"/>
    </source>
</evidence>
<evidence type="ECO:0000313" key="9">
    <source>
        <dbReference type="EMBL" id="SAL83760.1"/>
    </source>
</evidence>
<organism evidence="9 10">
    <name type="scientific">Caballeronia choica</name>
    <dbReference type="NCBI Taxonomy" id="326476"/>
    <lineage>
        <taxon>Bacteria</taxon>
        <taxon>Pseudomonadati</taxon>
        <taxon>Pseudomonadota</taxon>
        <taxon>Betaproteobacteria</taxon>
        <taxon>Burkholderiales</taxon>
        <taxon>Burkholderiaceae</taxon>
        <taxon>Caballeronia</taxon>
    </lineage>
</organism>
<dbReference type="Gene3D" id="1.10.540.10">
    <property type="entry name" value="Acyl-CoA dehydrogenase/oxidase, N-terminal domain"/>
    <property type="match status" value="1"/>
</dbReference>
<dbReference type="AlphaFoldDB" id="A0A158KT41"/>
<dbReference type="InterPro" id="IPR046373">
    <property type="entry name" value="Acyl-CoA_Oxase/DH_mid-dom_sf"/>
</dbReference>
<dbReference type="Pfam" id="PF02771">
    <property type="entry name" value="Acyl-CoA_dh_N"/>
    <property type="match status" value="1"/>
</dbReference>
<dbReference type="PIRSF" id="PIRSF016578">
    <property type="entry name" value="HsaA"/>
    <property type="match status" value="1"/>
</dbReference>
<comment type="similarity">
    <text evidence="2">Belongs to the acyl-CoA dehydrogenase family.</text>
</comment>
<keyword evidence="4" id="KW-0274">FAD</keyword>
<dbReference type="Pfam" id="PF02770">
    <property type="entry name" value="Acyl-CoA_dh_M"/>
    <property type="match status" value="1"/>
</dbReference>
<keyword evidence="3" id="KW-0285">Flavoprotein</keyword>
<dbReference type="GO" id="GO:0050660">
    <property type="term" value="F:flavin adenine dinucleotide binding"/>
    <property type="evidence" value="ECO:0007669"/>
    <property type="project" value="InterPro"/>
</dbReference>
<gene>
    <name evidence="9" type="ORF">AWB68_07033</name>
</gene>
<dbReference type="GO" id="GO:0003995">
    <property type="term" value="F:acyl-CoA dehydrogenase activity"/>
    <property type="evidence" value="ECO:0007669"/>
    <property type="project" value="InterPro"/>
</dbReference>
<evidence type="ECO:0000259" key="7">
    <source>
        <dbReference type="Pfam" id="PF02770"/>
    </source>
</evidence>
<evidence type="ECO:0000256" key="1">
    <source>
        <dbReference type="ARBA" id="ARBA00001974"/>
    </source>
</evidence>
<dbReference type="InterPro" id="IPR036250">
    <property type="entry name" value="AcylCo_DH-like_C"/>
</dbReference>
<dbReference type="SUPFAM" id="SSF56645">
    <property type="entry name" value="Acyl-CoA dehydrogenase NM domain-like"/>
    <property type="match status" value="1"/>
</dbReference>
<dbReference type="InterPro" id="IPR009100">
    <property type="entry name" value="AcylCoA_DH/oxidase_NM_dom_sf"/>
</dbReference>
<evidence type="ECO:0000256" key="5">
    <source>
        <dbReference type="ARBA" id="ARBA00023002"/>
    </source>
</evidence>
<dbReference type="PANTHER" id="PTHR43884:SF12">
    <property type="entry name" value="ISOVALERYL-COA DEHYDROGENASE, MITOCHONDRIAL-RELATED"/>
    <property type="match status" value="1"/>
</dbReference>
<dbReference type="InterPro" id="IPR013786">
    <property type="entry name" value="AcylCoA_DH/ox_N"/>
</dbReference>
<dbReference type="Gene3D" id="2.40.110.10">
    <property type="entry name" value="Butyryl-CoA Dehydrogenase, subunit A, domain 2"/>
    <property type="match status" value="1"/>
</dbReference>
<dbReference type="InterPro" id="IPR006091">
    <property type="entry name" value="Acyl-CoA_Oxase/DH_mid-dom"/>
</dbReference>
<protein>
    <submittedName>
        <fullName evidence="9">Acyl-CoA dehydrogenase</fullName>
    </submittedName>
</protein>
<dbReference type="PANTHER" id="PTHR43884">
    <property type="entry name" value="ACYL-COA DEHYDROGENASE"/>
    <property type="match status" value="1"/>
</dbReference>
<comment type="cofactor">
    <cofactor evidence="1">
        <name>FAD</name>
        <dbReference type="ChEBI" id="CHEBI:57692"/>
    </cofactor>
</comment>